<feature type="compositionally biased region" description="Basic and acidic residues" evidence="1">
    <location>
        <begin position="1"/>
        <end position="11"/>
    </location>
</feature>
<feature type="region of interest" description="Disordered" evidence="1">
    <location>
        <begin position="1"/>
        <end position="24"/>
    </location>
</feature>
<reference evidence="2" key="1">
    <citation type="submission" date="2014-12" db="EMBL/GenBank/DDBJ databases">
        <title>Insight into the proteome of Arion vulgaris.</title>
        <authorList>
            <person name="Aradska J."/>
            <person name="Bulat T."/>
            <person name="Smidak R."/>
            <person name="Sarate P."/>
            <person name="Gangsoo J."/>
            <person name="Sialana F."/>
            <person name="Bilban M."/>
            <person name="Lubec G."/>
        </authorList>
    </citation>
    <scope>NUCLEOTIDE SEQUENCE</scope>
    <source>
        <tissue evidence="2">Skin</tissue>
    </source>
</reference>
<evidence type="ECO:0000256" key="1">
    <source>
        <dbReference type="SAM" id="MobiDB-lite"/>
    </source>
</evidence>
<organism evidence="2">
    <name type="scientific">Arion vulgaris</name>
    <dbReference type="NCBI Taxonomy" id="1028688"/>
    <lineage>
        <taxon>Eukaryota</taxon>
        <taxon>Metazoa</taxon>
        <taxon>Spiralia</taxon>
        <taxon>Lophotrochozoa</taxon>
        <taxon>Mollusca</taxon>
        <taxon>Gastropoda</taxon>
        <taxon>Heterobranchia</taxon>
        <taxon>Euthyneura</taxon>
        <taxon>Panpulmonata</taxon>
        <taxon>Eupulmonata</taxon>
        <taxon>Stylommatophora</taxon>
        <taxon>Helicina</taxon>
        <taxon>Arionoidea</taxon>
        <taxon>Arionidae</taxon>
        <taxon>Arion</taxon>
    </lineage>
</organism>
<sequence length="49" mass="5576">MTPDKPRKTDLISRGLQLSREQTKKNSETECVTIIGIEESTRTNDWPTA</sequence>
<proteinExistence type="predicted"/>
<gene>
    <name evidence="2" type="primary">ORF197692</name>
</gene>
<evidence type="ECO:0000313" key="2">
    <source>
        <dbReference type="EMBL" id="CEK93875.1"/>
    </source>
</evidence>
<accession>A0A0B7BP14</accession>
<dbReference type="EMBL" id="HACG01047010">
    <property type="protein sequence ID" value="CEK93875.1"/>
    <property type="molecule type" value="Transcribed_RNA"/>
</dbReference>
<name>A0A0B7BP14_9EUPU</name>
<protein>
    <submittedName>
        <fullName evidence="2">Uncharacterized protein</fullName>
    </submittedName>
</protein>
<dbReference type="AlphaFoldDB" id="A0A0B7BP14"/>